<evidence type="ECO:0000256" key="7">
    <source>
        <dbReference type="ARBA" id="ARBA00022692"/>
    </source>
</evidence>
<evidence type="ECO:0000256" key="6">
    <source>
        <dbReference type="ARBA" id="ARBA00022519"/>
    </source>
</evidence>
<evidence type="ECO:0000256" key="5">
    <source>
        <dbReference type="ARBA" id="ARBA00022475"/>
    </source>
</evidence>
<dbReference type="InterPro" id="IPR006311">
    <property type="entry name" value="TAT_signal"/>
</dbReference>
<comment type="subcellular location">
    <subcellularLocation>
        <location evidence="1">Cell inner membrane</location>
    </subcellularLocation>
</comment>
<keyword evidence="9" id="KW-0472">Membrane</keyword>
<dbReference type="EMBL" id="JACSQJ010000007">
    <property type="protein sequence ID" value="MBD7988676.1"/>
    <property type="molecule type" value="Genomic_DNA"/>
</dbReference>
<keyword evidence="6" id="KW-0997">Cell inner membrane</keyword>
<keyword evidence="8" id="KW-0653">Protein transport</keyword>
<evidence type="ECO:0000256" key="8">
    <source>
        <dbReference type="ARBA" id="ARBA00022927"/>
    </source>
</evidence>
<keyword evidence="12" id="KW-1185">Reference proteome</keyword>
<protein>
    <recommendedName>
        <fullName evidence="3">Type II secretion system protein N</fullName>
    </recommendedName>
    <alternativeName>
        <fullName evidence="10">General secretion pathway protein N</fullName>
    </alternativeName>
</protein>
<evidence type="ECO:0000256" key="1">
    <source>
        <dbReference type="ARBA" id="ARBA00004533"/>
    </source>
</evidence>
<dbReference type="RefSeq" id="WP_191729862.1">
    <property type="nucleotide sequence ID" value="NZ_JACSQJ010000007.1"/>
</dbReference>
<dbReference type="Pfam" id="PF01203">
    <property type="entry name" value="T2SSN"/>
    <property type="match status" value="1"/>
</dbReference>
<evidence type="ECO:0000313" key="12">
    <source>
        <dbReference type="Proteomes" id="UP000647183"/>
    </source>
</evidence>
<keyword evidence="5" id="KW-1003">Cell membrane</keyword>
<evidence type="ECO:0000256" key="10">
    <source>
        <dbReference type="ARBA" id="ARBA00030772"/>
    </source>
</evidence>
<keyword evidence="7" id="KW-0812">Transmembrane</keyword>
<keyword evidence="4" id="KW-0813">Transport</keyword>
<organism evidence="11 12">
    <name type="scientific">Luteimonas colneyensis</name>
    <dbReference type="NCBI Taxonomy" id="2762230"/>
    <lineage>
        <taxon>Bacteria</taxon>
        <taxon>Pseudomonadati</taxon>
        <taxon>Pseudomonadota</taxon>
        <taxon>Gammaproteobacteria</taxon>
        <taxon>Lysobacterales</taxon>
        <taxon>Lysobacteraceae</taxon>
        <taxon>Luteimonas</taxon>
    </lineage>
</organism>
<reference evidence="11 12" key="1">
    <citation type="submission" date="2020-08" db="EMBL/GenBank/DDBJ databases">
        <title>A Genomic Blueprint of the Chicken Gut Microbiome.</title>
        <authorList>
            <person name="Gilroy R."/>
            <person name="Ravi A."/>
            <person name="Getino M."/>
            <person name="Pursley I."/>
            <person name="Horton D.L."/>
            <person name="Alikhan N.-F."/>
            <person name="Baker D."/>
            <person name="Gharbi K."/>
            <person name="Hall N."/>
            <person name="Watson M."/>
            <person name="Adriaenssens E.M."/>
            <person name="Foster-Nyarko E."/>
            <person name="Jarju S."/>
            <person name="Secka A."/>
            <person name="Antonio M."/>
            <person name="Oren A."/>
            <person name="Chaudhuri R."/>
            <person name="La Ragione R.M."/>
            <person name="Hildebrand F."/>
            <person name="Pallen M.J."/>
        </authorList>
    </citation>
    <scope>NUCLEOTIDE SEQUENCE [LARGE SCALE GENOMIC DNA]</scope>
    <source>
        <strain evidence="11 12">Sa2BVA3</strain>
    </source>
</reference>
<evidence type="ECO:0000313" key="11">
    <source>
        <dbReference type="EMBL" id="MBD7988676.1"/>
    </source>
</evidence>
<proteinExistence type="inferred from homology"/>
<evidence type="ECO:0000256" key="3">
    <source>
        <dbReference type="ARBA" id="ARBA00021563"/>
    </source>
</evidence>
<accession>A0ABR8UKY6</accession>
<dbReference type="InterPro" id="IPR022792">
    <property type="entry name" value="T2SS_protein-GspN"/>
</dbReference>
<sequence>MSGRRLALWFAGAFALGLLLAAPLQLATARLALPQELSAAGVDGSVWHGRLRQARWRDVAIGDVRMGLSPLPLLLGRRQLWFHTPQAALALHAGRVRGLSRADGVLPLPSPPGLALRASLKDARLLFDDEGCREAGGRVRVEMTLADGALPPLLLAGTPACEGGAGRLALVPEDATAPLWLEATLTVEADGRRSLQASARTDDPGLRAALVAHGFQDAPGGLSRVVELGARR</sequence>
<name>A0ABR8UKY6_9GAMM</name>
<dbReference type="Proteomes" id="UP000647183">
    <property type="component" value="Unassembled WGS sequence"/>
</dbReference>
<evidence type="ECO:0000256" key="2">
    <source>
        <dbReference type="ARBA" id="ARBA00007208"/>
    </source>
</evidence>
<dbReference type="PROSITE" id="PS51318">
    <property type="entry name" value="TAT"/>
    <property type="match status" value="1"/>
</dbReference>
<comment type="caution">
    <text evidence="11">The sequence shown here is derived from an EMBL/GenBank/DDBJ whole genome shotgun (WGS) entry which is preliminary data.</text>
</comment>
<evidence type="ECO:0000256" key="4">
    <source>
        <dbReference type="ARBA" id="ARBA00022448"/>
    </source>
</evidence>
<gene>
    <name evidence="11" type="primary">gspN</name>
    <name evidence="11" type="ORF">H9645_11630</name>
</gene>
<evidence type="ECO:0000256" key="9">
    <source>
        <dbReference type="ARBA" id="ARBA00023136"/>
    </source>
</evidence>
<comment type="similarity">
    <text evidence="2">Belongs to the GSP N family.</text>
</comment>